<dbReference type="SUPFAM" id="SSF53850">
    <property type="entry name" value="Periplasmic binding protein-like II"/>
    <property type="match status" value="1"/>
</dbReference>
<dbReference type="Pfam" id="PF12849">
    <property type="entry name" value="PBP_like_2"/>
    <property type="match status" value="1"/>
</dbReference>
<reference evidence="3 4" key="1">
    <citation type="submission" date="2024-05" db="EMBL/GenBank/DDBJ databases">
        <title>A draft genome resource for the thread blight pathogen Marasmius tenuissimus strain MS-2.</title>
        <authorList>
            <person name="Yulfo-Soto G.E."/>
            <person name="Baruah I.K."/>
            <person name="Amoako-Attah I."/>
            <person name="Bukari Y."/>
            <person name="Meinhardt L.W."/>
            <person name="Bailey B.A."/>
            <person name="Cohen S.P."/>
        </authorList>
    </citation>
    <scope>NUCLEOTIDE SEQUENCE [LARGE SCALE GENOMIC DNA]</scope>
    <source>
        <strain evidence="3 4">MS-2</strain>
    </source>
</reference>
<organism evidence="3 4">
    <name type="scientific">Marasmius tenuissimus</name>
    <dbReference type="NCBI Taxonomy" id="585030"/>
    <lineage>
        <taxon>Eukaryota</taxon>
        <taxon>Fungi</taxon>
        <taxon>Dikarya</taxon>
        <taxon>Basidiomycota</taxon>
        <taxon>Agaricomycotina</taxon>
        <taxon>Agaricomycetes</taxon>
        <taxon>Agaricomycetidae</taxon>
        <taxon>Agaricales</taxon>
        <taxon>Marasmiineae</taxon>
        <taxon>Marasmiaceae</taxon>
        <taxon>Marasmius</taxon>
    </lineage>
</organism>
<dbReference type="PANTHER" id="PTHR37945">
    <property type="entry name" value="EXTRACELLULAR TUNGSTATE BINDING PROTEIN"/>
    <property type="match status" value="1"/>
</dbReference>
<feature type="domain" description="PBP" evidence="2">
    <location>
        <begin position="45"/>
        <end position="315"/>
    </location>
</feature>
<evidence type="ECO:0000259" key="2">
    <source>
        <dbReference type="Pfam" id="PF12849"/>
    </source>
</evidence>
<evidence type="ECO:0000256" key="1">
    <source>
        <dbReference type="SAM" id="MobiDB-lite"/>
    </source>
</evidence>
<name>A0ABR2ZEU7_9AGAR</name>
<accession>A0ABR2ZEU7</accession>
<dbReference type="Gene3D" id="3.40.190.10">
    <property type="entry name" value="Periplasmic binding protein-like II"/>
    <property type="match status" value="2"/>
</dbReference>
<dbReference type="InterPro" id="IPR052738">
    <property type="entry name" value="ABC-Tungstate_binding"/>
</dbReference>
<keyword evidence="4" id="KW-1185">Reference proteome</keyword>
<dbReference type="PANTHER" id="PTHR37945:SF1">
    <property type="entry name" value="EXTRACELLULAR TUNGSTATE BINDING PROTEIN"/>
    <property type="match status" value="1"/>
</dbReference>
<evidence type="ECO:0000313" key="3">
    <source>
        <dbReference type="EMBL" id="KAL0059514.1"/>
    </source>
</evidence>
<sequence>MQLKPEQLLVPSTSPGDVLSQSSSTAPVPKAVYNGGYQDASEILLRVANGGAGQSGLVEALANAFIKYSVENESTPFLVAWILGDTTESLDYIAARQADVALTYNDAAETQSIASGASVKKDLVFFDHFYLVGPRSNPAHLSSTDTVSQIFNKIVASGKADEDNPPKDRPATRFLSRFDKSATNIKDSELFIRIGQVDSFLSLLAYSGSRTIYKVPWAQTASTWYHKYPHYPLEALEEASTKSEYTITDKGTWLSSPTSVTDKLAIYKGGNESTTTSGGSNDDATLLLNPCTAVLSAHPSNQGVAESFMSWLVSKDGGQKVVGEFKNKDGKVLYTPVVV</sequence>
<protein>
    <recommendedName>
        <fullName evidence="2">PBP domain-containing protein</fullName>
    </recommendedName>
</protein>
<evidence type="ECO:0000313" key="4">
    <source>
        <dbReference type="Proteomes" id="UP001437256"/>
    </source>
</evidence>
<dbReference type="InterPro" id="IPR024370">
    <property type="entry name" value="PBP_domain"/>
</dbReference>
<feature type="compositionally biased region" description="Polar residues" evidence="1">
    <location>
        <begin position="10"/>
        <end position="26"/>
    </location>
</feature>
<dbReference type="Proteomes" id="UP001437256">
    <property type="component" value="Unassembled WGS sequence"/>
</dbReference>
<comment type="caution">
    <text evidence="3">The sequence shown here is derived from an EMBL/GenBank/DDBJ whole genome shotgun (WGS) entry which is preliminary data.</text>
</comment>
<dbReference type="EMBL" id="JBBXMP010000222">
    <property type="protein sequence ID" value="KAL0059514.1"/>
    <property type="molecule type" value="Genomic_DNA"/>
</dbReference>
<proteinExistence type="predicted"/>
<gene>
    <name evidence="3" type="ORF">AAF712_013745</name>
</gene>
<feature type="region of interest" description="Disordered" evidence="1">
    <location>
        <begin position="1"/>
        <end position="26"/>
    </location>
</feature>